<keyword evidence="2" id="KW-1185">Reference proteome</keyword>
<organism evidence="1 2">
    <name type="scientific">Seiridium cardinale</name>
    <dbReference type="NCBI Taxonomy" id="138064"/>
    <lineage>
        <taxon>Eukaryota</taxon>
        <taxon>Fungi</taxon>
        <taxon>Dikarya</taxon>
        <taxon>Ascomycota</taxon>
        <taxon>Pezizomycotina</taxon>
        <taxon>Sordariomycetes</taxon>
        <taxon>Xylariomycetidae</taxon>
        <taxon>Amphisphaeriales</taxon>
        <taxon>Sporocadaceae</taxon>
        <taxon>Seiridium</taxon>
    </lineage>
</organism>
<evidence type="ECO:0000313" key="2">
    <source>
        <dbReference type="Proteomes" id="UP001465668"/>
    </source>
</evidence>
<dbReference type="EMBL" id="JARVKM010000133">
    <property type="protein sequence ID" value="KAK9769344.1"/>
    <property type="molecule type" value="Genomic_DNA"/>
</dbReference>
<dbReference type="SUPFAM" id="SSF50630">
    <property type="entry name" value="Acid proteases"/>
    <property type="match status" value="1"/>
</dbReference>
<dbReference type="Gene3D" id="2.40.70.10">
    <property type="entry name" value="Acid Proteases"/>
    <property type="match status" value="1"/>
</dbReference>
<evidence type="ECO:0000313" key="1">
    <source>
        <dbReference type="EMBL" id="KAK9769344.1"/>
    </source>
</evidence>
<accession>A0ABR2X6E7</accession>
<dbReference type="InterPro" id="IPR021109">
    <property type="entry name" value="Peptidase_aspartic_dom_sf"/>
</dbReference>
<protein>
    <submittedName>
        <fullName evidence="1">Uncharacterized protein</fullName>
    </submittedName>
</protein>
<gene>
    <name evidence="1" type="ORF">SCAR479_13977</name>
</gene>
<proteinExistence type="predicted"/>
<dbReference type="Proteomes" id="UP001465668">
    <property type="component" value="Unassembled WGS sequence"/>
</dbReference>
<reference evidence="1 2" key="1">
    <citation type="submission" date="2024-02" db="EMBL/GenBank/DDBJ databases">
        <title>First draft genome assembly of two strains of Seiridium cardinale.</title>
        <authorList>
            <person name="Emiliani G."/>
            <person name="Scali E."/>
        </authorList>
    </citation>
    <scope>NUCLEOTIDE SEQUENCE [LARGE SCALE GENOMIC DNA]</scope>
    <source>
        <strain evidence="1 2">BM-138-000479</strain>
    </source>
</reference>
<sequence>MASYATAAIFSSLLRRKVTTCPTCPQVGPKRSPASHRDVIDDSHTRKYNGRDWVAPLEASDPSTDLLGVPCGRDDQRGLLPTYFLGMKAESMGGAVTTILPTTLSATLDMTEPFLEVPEAGCKVFQDALGLQYDSVNNLYLLDSTVRTRLRELSPNITIEASADGGEFSSPSFTVTLPYDAFDHKIAMCNGEYLPYFPIRPAKSDTGNVLGRVNFSGNT</sequence>
<name>A0ABR2X6E7_9PEZI</name>
<comment type="caution">
    <text evidence="1">The sequence shown here is derived from an EMBL/GenBank/DDBJ whole genome shotgun (WGS) entry which is preliminary data.</text>
</comment>